<dbReference type="Pfam" id="PF00587">
    <property type="entry name" value="tRNA-synt_2b"/>
    <property type="match status" value="1"/>
</dbReference>
<dbReference type="InterPro" id="IPR027031">
    <property type="entry name" value="Gly-tRNA_synthase/POLG2"/>
</dbReference>
<dbReference type="Ensembl" id="ENSPTET00000021199.1">
    <property type="protein sequence ID" value="ENSPTEP00000014128.1"/>
    <property type="gene ID" value="ENSPTEG00000015797.1"/>
</dbReference>
<feature type="region of interest" description="Disordered" evidence="2">
    <location>
        <begin position="297"/>
        <end position="327"/>
    </location>
</feature>
<dbReference type="GO" id="GO:0004820">
    <property type="term" value="F:glycine-tRNA ligase activity"/>
    <property type="evidence" value="ECO:0007669"/>
    <property type="project" value="TreeGrafter"/>
</dbReference>
<accession>A0A8C9H1A1</accession>
<dbReference type="FunFam" id="3.30.930.10:FF:000091">
    <property type="entry name" value="Glycine--tRNA ligase"/>
    <property type="match status" value="1"/>
</dbReference>
<reference evidence="5" key="1">
    <citation type="submission" date="2025-08" db="UniProtKB">
        <authorList>
            <consortium name="Ensembl"/>
        </authorList>
    </citation>
    <scope>IDENTIFICATION</scope>
</reference>
<sequence length="581" mass="67436">MTILTIFVVLYMFFLNKTHSCIGSIIRTRQLKLKPITTLKTSTVNFRNTAYIRHINSFDIKKNRINNIHTNTNKNNNNNNNNNKEKKYILLSRNSTRNKNGDSGTNTNNISQKMDTKKNITLEKEIEKYIHEISSLIERNESIKELEDVETKKEIEENKKIIKQKKQQLKELCSTPSETLKLVENRLNLESLVKRRLFYMNAFEIYGGVSGLYDFGPSGCLLKSELENMWRYHFIFYDEMLEIKSTCITPYNVLKTSGHVDRFTDLMVRDIITKDCYRADKYLSEWLTNKLETIKKKKNSNSNSNNNNNNNNQLKKEDTTDVQTCKNNKLKDNDNKDLIYDEIAKINLILKRIDGLGEDEMKTIIKEYNIKSPENNPLSDPFPFNLMFQTKIGPKNISDKLSTCTESSEKDVTEDGVSEKSTTTTGTNFTKDDKSDKTHDALPKLRRTDIVFLRPETAQGIFVNFRKLLEYNGGKMPFAGAQIGLGFRNEISPRNGLLRVREFEMAEIEYFVNPDKKTHDKFYLYKHLMLPLYPRNNQTTVDGSVIKNITLEEAVERKIIGNEVLAYFLGRTYIFLLKCGI</sequence>
<feature type="compositionally biased region" description="Basic and acidic residues" evidence="2">
    <location>
        <begin position="430"/>
        <end position="440"/>
    </location>
</feature>
<feature type="signal peptide" evidence="3">
    <location>
        <begin position="1"/>
        <end position="20"/>
    </location>
</feature>
<protein>
    <submittedName>
        <fullName evidence="5">Glycine--tRNA ligase, mitochondrial 1-like</fullName>
    </submittedName>
</protein>
<feature type="compositionally biased region" description="Low complexity" evidence="2">
    <location>
        <begin position="300"/>
        <end position="312"/>
    </location>
</feature>
<proteinExistence type="predicted"/>
<evidence type="ECO:0000256" key="2">
    <source>
        <dbReference type="SAM" id="MobiDB-lite"/>
    </source>
</evidence>
<keyword evidence="6" id="KW-1185">Reference proteome</keyword>
<name>A0A8C9H1A1_9PRIM</name>
<dbReference type="InterPro" id="IPR045864">
    <property type="entry name" value="aa-tRNA-synth_II/BPL/LPL"/>
</dbReference>
<dbReference type="Proteomes" id="UP000694416">
    <property type="component" value="Unplaced"/>
</dbReference>
<organism evidence="5 6">
    <name type="scientific">Piliocolobus tephrosceles</name>
    <name type="common">Ugandan red Colobus</name>
    <dbReference type="NCBI Taxonomy" id="591936"/>
    <lineage>
        <taxon>Eukaryota</taxon>
        <taxon>Metazoa</taxon>
        <taxon>Chordata</taxon>
        <taxon>Craniata</taxon>
        <taxon>Vertebrata</taxon>
        <taxon>Euteleostomi</taxon>
        <taxon>Mammalia</taxon>
        <taxon>Eutheria</taxon>
        <taxon>Euarchontoglires</taxon>
        <taxon>Primates</taxon>
        <taxon>Haplorrhini</taxon>
        <taxon>Catarrhini</taxon>
        <taxon>Cercopithecidae</taxon>
        <taxon>Colobinae</taxon>
        <taxon>Piliocolobus</taxon>
    </lineage>
</organism>
<feature type="chain" id="PRO_5034799071" evidence="3">
    <location>
        <begin position="21"/>
        <end position="581"/>
    </location>
</feature>
<feature type="coiled-coil region" evidence="1">
    <location>
        <begin position="119"/>
        <end position="175"/>
    </location>
</feature>
<evidence type="ECO:0000256" key="3">
    <source>
        <dbReference type="SAM" id="SignalP"/>
    </source>
</evidence>
<dbReference type="GO" id="GO:0005524">
    <property type="term" value="F:ATP binding"/>
    <property type="evidence" value="ECO:0007669"/>
    <property type="project" value="InterPro"/>
</dbReference>
<reference evidence="5" key="2">
    <citation type="submission" date="2025-09" db="UniProtKB">
        <authorList>
            <consortium name="Ensembl"/>
        </authorList>
    </citation>
    <scope>IDENTIFICATION</scope>
</reference>
<dbReference type="SUPFAM" id="SSF55681">
    <property type="entry name" value="Class II aaRS and biotin synthetases"/>
    <property type="match status" value="1"/>
</dbReference>
<dbReference type="GO" id="GO:0070150">
    <property type="term" value="P:mitochondrial glycyl-tRNA aminoacylation"/>
    <property type="evidence" value="ECO:0007669"/>
    <property type="project" value="TreeGrafter"/>
</dbReference>
<dbReference type="PANTHER" id="PTHR10745:SF0">
    <property type="entry name" value="GLYCINE--TRNA LIGASE"/>
    <property type="match status" value="1"/>
</dbReference>
<evidence type="ECO:0000259" key="4">
    <source>
        <dbReference type="Pfam" id="PF00587"/>
    </source>
</evidence>
<evidence type="ECO:0000313" key="6">
    <source>
        <dbReference type="Proteomes" id="UP000694416"/>
    </source>
</evidence>
<keyword evidence="3" id="KW-0732">Signal</keyword>
<dbReference type="PANTHER" id="PTHR10745">
    <property type="entry name" value="GLYCYL-TRNA SYNTHETASE/DNA POLYMERASE SUBUNIT GAMMA-2"/>
    <property type="match status" value="1"/>
</dbReference>
<keyword evidence="1" id="KW-0175">Coiled coil</keyword>
<evidence type="ECO:0000256" key="1">
    <source>
        <dbReference type="SAM" id="Coils"/>
    </source>
</evidence>
<dbReference type="Gene3D" id="3.30.930.10">
    <property type="entry name" value="Bira Bifunctional Protein, Domain 2"/>
    <property type="match status" value="2"/>
</dbReference>
<dbReference type="PRINTS" id="PR01043">
    <property type="entry name" value="TRNASYNTHGLY"/>
</dbReference>
<dbReference type="InterPro" id="IPR002314">
    <property type="entry name" value="aa-tRNA-synt_IIb"/>
</dbReference>
<dbReference type="AlphaFoldDB" id="A0A8C9H1A1"/>
<dbReference type="GO" id="GO:0005739">
    <property type="term" value="C:mitochondrion"/>
    <property type="evidence" value="ECO:0007669"/>
    <property type="project" value="TreeGrafter"/>
</dbReference>
<feature type="domain" description="Aminoacyl-tRNA synthetase class II (G/ P/ S/T)" evidence="4">
    <location>
        <begin position="450"/>
        <end position="529"/>
    </location>
</feature>
<evidence type="ECO:0000313" key="5">
    <source>
        <dbReference type="Ensembl" id="ENSPTEP00000014128.1"/>
    </source>
</evidence>
<feature type="region of interest" description="Disordered" evidence="2">
    <location>
        <begin position="404"/>
        <end position="440"/>
    </location>
</feature>